<name>A0A841JW32_9BACT</name>
<dbReference type="OrthoDB" id="128474at2"/>
<dbReference type="RefSeq" id="WP_050058492.1">
    <property type="nucleotide sequence ID" value="NZ_JACHEK010000003.1"/>
</dbReference>
<feature type="region of interest" description="Disordered" evidence="1">
    <location>
        <begin position="471"/>
        <end position="522"/>
    </location>
</feature>
<evidence type="ECO:0000313" key="2">
    <source>
        <dbReference type="EMBL" id="MBB6143949.1"/>
    </source>
</evidence>
<evidence type="ECO:0000313" key="3">
    <source>
        <dbReference type="Proteomes" id="UP000538666"/>
    </source>
</evidence>
<evidence type="ECO:0000256" key="1">
    <source>
        <dbReference type="SAM" id="MobiDB-lite"/>
    </source>
</evidence>
<reference evidence="2 3" key="1">
    <citation type="submission" date="2020-08" db="EMBL/GenBank/DDBJ databases">
        <title>Genomic Encyclopedia of Type Strains, Phase IV (KMG-IV): sequencing the most valuable type-strain genomes for metagenomic binning, comparative biology and taxonomic classification.</title>
        <authorList>
            <person name="Goeker M."/>
        </authorList>
    </citation>
    <scope>NUCLEOTIDE SEQUENCE [LARGE SCALE GENOMIC DNA]</scope>
    <source>
        <strain evidence="2 3">DSM 103733</strain>
    </source>
</reference>
<proteinExistence type="predicted"/>
<sequence>MGHPQCNFFDSRKQSGVSLSVVIAGLVLAGAVFFAGRAIAQDTAPPPPPDAQQPAAATNNVRAVRLSDVEGKVQVLNGSEQAFDQAQTNMPVMEGMRLVTGGDGRVEVQFEDGSVARVTPNSSITLSQLHRTADGSTVTAIDANGGLSYYELNGRAGQYSVRFGSDIITPTDSSIFRVNLDQNPELAVTHGTIHVSDGQNLALDIHTNQSLRFDAQNPGQYDVAQSVNADSWDQWNSDRDQALAQLEENATAGRASSGNPDDPAWNDLDYYGDWYNVPGYGEAWAPSGVGAGWDPFASGSWGYYSGVGYSWISGNSWGWWPYHCGAWNYFDSFGWMWFPGNCGWGSVGAGWYPYATVWRIPPGYRLPIRPIGPVHGLPPHGPIQHPQALVAVNRNSLDGQQFRAVGQPRPAARAFDYEGQTIHPEQAIVHVKDGGPVGESFTASAARSNPEIFGSSVGAGFGNTVRNAYQPGSRSYSPPAYTSRPAWSGASRPSESPHYSAPAAPAYHASTPSGGSGGGHPH</sequence>
<dbReference type="PANTHER" id="PTHR38731">
    <property type="entry name" value="LIPL45-RELATED LIPOPROTEIN-RELATED"/>
    <property type="match status" value="1"/>
</dbReference>
<evidence type="ECO:0008006" key="4">
    <source>
        <dbReference type="Google" id="ProtNLM"/>
    </source>
</evidence>
<feature type="compositionally biased region" description="Low complexity" evidence="1">
    <location>
        <begin position="493"/>
        <end position="513"/>
    </location>
</feature>
<gene>
    <name evidence="2" type="ORF">HNQ77_001898</name>
</gene>
<dbReference type="InterPro" id="IPR046535">
    <property type="entry name" value="DUF6600"/>
</dbReference>
<dbReference type="EMBL" id="JACHEK010000003">
    <property type="protein sequence ID" value="MBB6143949.1"/>
    <property type="molecule type" value="Genomic_DNA"/>
</dbReference>
<accession>A0A841JW32</accession>
<dbReference type="Proteomes" id="UP000538666">
    <property type="component" value="Unassembled WGS sequence"/>
</dbReference>
<dbReference type="AlphaFoldDB" id="A0A841JW32"/>
<keyword evidence="3" id="KW-1185">Reference proteome</keyword>
<dbReference type="Pfam" id="PF20245">
    <property type="entry name" value="DUF6600"/>
    <property type="match status" value="1"/>
</dbReference>
<organism evidence="2 3">
    <name type="scientific">Silvibacterium bohemicum</name>
    <dbReference type="NCBI Taxonomy" id="1577686"/>
    <lineage>
        <taxon>Bacteria</taxon>
        <taxon>Pseudomonadati</taxon>
        <taxon>Acidobacteriota</taxon>
        <taxon>Terriglobia</taxon>
        <taxon>Terriglobales</taxon>
        <taxon>Acidobacteriaceae</taxon>
        <taxon>Silvibacterium</taxon>
    </lineage>
</organism>
<protein>
    <recommendedName>
        <fullName evidence="4">FecR protein domain-containing protein</fullName>
    </recommendedName>
</protein>
<dbReference type="PANTHER" id="PTHR38731:SF3">
    <property type="entry name" value="BLL6125 PROTEIN"/>
    <property type="match status" value="1"/>
</dbReference>
<comment type="caution">
    <text evidence="2">The sequence shown here is derived from an EMBL/GenBank/DDBJ whole genome shotgun (WGS) entry which is preliminary data.</text>
</comment>